<organism evidence="3 4">
    <name type="scientific">Agromyces bracchium</name>
    <dbReference type="NCBI Taxonomy" id="88376"/>
    <lineage>
        <taxon>Bacteria</taxon>
        <taxon>Bacillati</taxon>
        <taxon>Actinomycetota</taxon>
        <taxon>Actinomycetes</taxon>
        <taxon>Micrococcales</taxon>
        <taxon>Microbacteriaceae</taxon>
        <taxon>Agromyces</taxon>
    </lineage>
</organism>
<dbReference type="Proteomes" id="UP000433071">
    <property type="component" value="Unassembled WGS sequence"/>
</dbReference>
<evidence type="ECO:0000256" key="1">
    <source>
        <dbReference type="ARBA" id="ARBA00023125"/>
    </source>
</evidence>
<keyword evidence="1" id="KW-0238">DNA-binding</keyword>
<evidence type="ECO:0000313" key="3">
    <source>
        <dbReference type="EMBL" id="MTH70318.1"/>
    </source>
</evidence>
<keyword evidence="4" id="KW-1185">Reference proteome</keyword>
<dbReference type="SMART" id="SM00421">
    <property type="entry name" value="HTH_LUXR"/>
    <property type="match status" value="1"/>
</dbReference>
<sequence length="297" mass="32164">MRTTRLPDRRVKRRKVGSFESDAFEIHAPRRMTPRAPGLRAHVFPHSVLRSRPSPASGYERGGEPMIEVVLVAPVRAYREAITAAFAVGEEFHIVSHGQTVVEAMSCVAPRHPHVTLVDFALSDFLGVLRAARGLAPSTLLVGYGIDVSRHQTDLVLRAAEAGLTAFVEAEQPIDDIAAAVRLALRGESSCSPRVATILLQAMRRHPEPPRSPLAVIGAAELTPRERVVADLVARGLTNRQIASRLVVGESTVKTHVHSVLAKLGVAHRTEIPVGIDAFVPATRASHPVEVEVESRP</sequence>
<accession>A0A6I3MC32</accession>
<dbReference type="PANTHER" id="PTHR43214:SF43">
    <property type="entry name" value="TWO-COMPONENT RESPONSE REGULATOR"/>
    <property type="match status" value="1"/>
</dbReference>
<reference evidence="3 4" key="1">
    <citation type="submission" date="2019-11" db="EMBL/GenBank/DDBJ databases">
        <title>Agromyces kandeliae sp. nov., isolated from mangrove soil.</title>
        <authorList>
            <person name="Wang R."/>
        </authorList>
    </citation>
    <scope>NUCLEOTIDE SEQUENCE [LARGE SCALE GENOMIC DNA]</scope>
    <source>
        <strain evidence="3 4">JCM 11433</strain>
    </source>
</reference>
<evidence type="ECO:0000259" key="2">
    <source>
        <dbReference type="PROSITE" id="PS50043"/>
    </source>
</evidence>
<dbReference type="Gene3D" id="3.40.50.2300">
    <property type="match status" value="1"/>
</dbReference>
<dbReference type="InterPro" id="IPR039420">
    <property type="entry name" value="WalR-like"/>
</dbReference>
<dbReference type="Pfam" id="PF00196">
    <property type="entry name" value="GerE"/>
    <property type="match status" value="1"/>
</dbReference>
<dbReference type="PROSITE" id="PS50043">
    <property type="entry name" value="HTH_LUXR_2"/>
    <property type="match status" value="1"/>
</dbReference>
<dbReference type="PRINTS" id="PR00038">
    <property type="entry name" value="HTHLUXR"/>
</dbReference>
<dbReference type="EMBL" id="WMLB01000044">
    <property type="protein sequence ID" value="MTH70318.1"/>
    <property type="molecule type" value="Genomic_DNA"/>
</dbReference>
<dbReference type="AlphaFoldDB" id="A0A6I3MC32"/>
<name>A0A6I3MC32_9MICO</name>
<dbReference type="PANTHER" id="PTHR43214">
    <property type="entry name" value="TWO-COMPONENT RESPONSE REGULATOR"/>
    <property type="match status" value="1"/>
</dbReference>
<dbReference type="InterPro" id="IPR016032">
    <property type="entry name" value="Sig_transdc_resp-reg_C-effctor"/>
</dbReference>
<dbReference type="GO" id="GO:0003677">
    <property type="term" value="F:DNA binding"/>
    <property type="evidence" value="ECO:0007669"/>
    <property type="project" value="UniProtKB-KW"/>
</dbReference>
<dbReference type="PROSITE" id="PS00622">
    <property type="entry name" value="HTH_LUXR_1"/>
    <property type="match status" value="1"/>
</dbReference>
<comment type="caution">
    <text evidence="3">The sequence shown here is derived from an EMBL/GenBank/DDBJ whole genome shotgun (WGS) entry which is preliminary data.</text>
</comment>
<dbReference type="CDD" id="cd06170">
    <property type="entry name" value="LuxR_C_like"/>
    <property type="match status" value="1"/>
</dbReference>
<dbReference type="SUPFAM" id="SSF46894">
    <property type="entry name" value="C-terminal effector domain of the bipartite response regulators"/>
    <property type="match status" value="1"/>
</dbReference>
<protein>
    <recommendedName>
        <fullName evidence="2">HTH luxR-type domain-containing protein</fullName>
    </recommendedName>
</protein>
<dbReference type="GO" id="GO:0006355">
    <property type="term" value="P:regulation of DNA-templated transcription"/>
    <property type="evidence" value="ECO:0007669"/>
    <property type="project" value="InterPro"/>
</dbReference>
<dbReference type="InterPro" id="IPR000792">
    <property type="entry name" value="Tscrpt_reg_LuxR_C"/>
</dbReference>
<feature type="domain" description="HTH luxR-type" evidence="2">
    <location>
        <begin position="215"/>
        <end position="280"/>
    </location>
</feature>
<dbReference type="OrthoDB" id="3171430at2"/>
<gene>
    <name evidence="3" type="ORF">GJ743_18300</name>
</gene>
<evidence type="ECO:0000313" key="4">
    <source>
        <dbReference type="Proteomes" id="UP000433071"/>
    </source>
</evidence>
<proteinExistence type="predicted"/>